<proteinExistence type="predicted"/>
<reference evidence="1" key="1">
    <citation type="submission" date="2018-05" db="EMBL/GenBank/DDBJ databases">
        <authorList>
            <person name="Lanie J.A."/>
            <person name="Ng W.-L."/>
            <person name="Kazmierczak K.M."/>
            <person name="Andrzejewski T.M."/>
            <person name="Davidsen T.M."/>
            <person name="Wayne K.J."/>
            <person name="Tettelin H."/>
            <person name="Glass J.I."/>
            <person name="Rusch D."/>
            <person name="Podicherti R."/>
            <person name="Tsui H.-C.T."/>
            <person name="Winkler M.E."/>
        </authorList>
    </citation>
    <scope>NUCLEOTIDE SEQUENCE</scope>
</reference>
<feature type="non-terminal residue" evidence="1">
    <location>
        <position position="187"/>
    </location>
</feature>
<name>A0A382RJ09_9ZZZZ</name>
<protein>
    <submittedName>
        <fullName evidence="1">Uncharacterized protein</fullName>
    </submittedName>
</protein>
<sequence length="187" mass="20965">MADKIDKALPNVDQEVKLPEEEIVVTDEQKEAEVTPDGAEVITTEDGGAEINFDPTAQRQGPQTHFDNLAEELSDEILGKLGSKLYDDYSQYKFSRKDWEDTYTKGLDLLGFKYSNPTQPFQGASGATHPVLAEAVTQFQAQAYKELLPADGPVRTRSLGTPSRQKEDQSVRVKNFMNYQLMDVMKE</sequence>
<evidence type="ECO:0000313" key="1">
    <source>
        <dbReference type="EMBL" id="SVC96968.1"/>
    </source>
</evidence>
<dbReference type="AlphaFoldDB" id="A0A382RJ09"/>
<gene>
    <name evidence="1" type="ORF">METZ01_LOCUS349822</name>
</gene>
<organism evidence="1">
    <name type="scientific">marine metagenome</name>
    <dbReference type="NCBI Taxonomy" id="408172"/>
    <lineage>
        <taxon>unclassified sequences</taxon>
        <taxon>metagenomes</taxon>
        <taxon>ecological metagenomes</taxon>
    </lineage>
</organism>
<accession>A0A382RJ09</accession>
<dbReference type="EMBL" id="UINC01121650">
    <property type="protein sequence ID" value="SVC96968.1"/>
    <property type="molecule type" value="Genomic_DNA"/>
</dbReference>